<reference evidence="1" key="1">
    <citation type="submission" date="2014-11" db="EMBL/GenBank/DDBJ databases">
        <authorList>
            <person name="Amaro Gonzalez C."/>
        </authorList>
    </citation>
    <scope>NUCLEOTIDE SEQUENCE</scope>
</reference>
<organism evidence="1">
    <name type="scientific">Anguilla anguilla</name>
    <name type="common">European freshwater eel</name>
    <name type="synonym">Muraena anguilla</name>
    <dbReference type="NCBI Taxonomy" id="7936"/>
    <lineage>
        <taxon>Eukaryota</taxon>
        <taxon>Metazoa</taxon>
        <taxon>Chordata</taxon>
        <taxon>Craniata</taxon>
        <taxon>Vertebrata</taxon>
        <taxon>Euteleostomi</taxon>
        <taxon>Actinopterygii</taxon>
        <taxon>Neopterygii</taxon>
        <taxon>Teleostei</taxon>
        <taxon>Anguilliformes</taxon>
        <taxon>Anguillidae</taxon>
        <taxon>Anguilla</taxon>
    </lineage>
</organism>
<proteinExistence type="predicted"/>
<accession>A0A0E9U034</accession>
<protein>
    <submittedName>
        <fullName evidence="1">Uncharacterized protein</fullName>
    </submittedName>
</protein>
<dbReference type="EMBL" id="GBXM01049475">
    <property type="protein sequence ID" value="JAH59102.1"/>
    <property type="molecule type" value="Transcribed_RNA"/>
</dbReference>
<evidence type="ECO:0000313" key="1">
    <source>
        <dbReference type="EMBL" id="JAH59102.1"/>
    </source>
</evidence>
<reference evidence="1" key="2">
    <citation type="journal article" date="2015" name="Fish Shellfish Immunol.">
        <title>Early steps in the European eel (Anguilla anguilla)-Vibrio vulnificus interaction in the gills: Role of the RtxA13 toxin.</title>
        <authorList>
            <person name="Callol A."/>
            <person name="Pajuelo D."/>
            <person name="Ebbesson L."/>
            <person name="Teles M."/>
            <person name="MacKenzie S."/>
            <person name="Amaro C."/>
        </authorList>
    </citation>
    <scope>NUCLEOTIDE SEQUENCE</scope>
</reference>
<sequence>MQLGCAHAALAMMHYRTASTVSVDDW</sequence>
<name>A0A0E9U034_ANGAN</name>
<dbReference type="AlphaFoldDB" id="A0A0E9U034"/>